<evidence type="ECO:0000256" key="4">
    <source>
        <dbReference type="ARBA" id="ARBA00022989"/>
    </source>
</evidence>
<keyword evidence="5 7" id="KW-0472">Membrane</keyword>
<dbReference type="Pfam" id="PF12704">
    <property type="entry name" value="MacB_PCD"/>
    <property type="match status" value="1"/>
</dbReference>
<dbReference type="PANTHER" id="PTHR30287">
    <property type="entry name" value="MEMBRANE COMPONENT OF PREDICTED ABC SUPERFAMILY METABOLITE UPTAKE TRANSPORTER"/>
    <property type="match status" value="1"/>
</dbReference>
<feature type="transmembrane region" description="Helical" evidence="7">
    <location>
        <begin position="952"/>
        <end position="972"/>
    </location>
</feature>
<evidence type="ECO:0000256" key="7">
    <source>
        <dbReference type="SAM" id="Phobius"/>
    </source>
</evidence>
<sequence length="1082" mass="120260">MKNALWKDIFRDIKKTKGRFISIVSIIALGVMLFTGVKMAPEDMKGSADKYYDDYNLMDLRVISTLGLTDEDVKDIKAIDGVLGAYPEYTVDALTKVGNDEFVIRVQSVPNSNLTDSNEDYINRLNVVEGRLPENSGECVVAKGKFEGTQVNIGDTITLRSGKDEDITNSLKNKEFKVVGLIETPYYLSDQIGSTTIGSGTVSTFMYIPESDFTMDAYTDIYVTVKDAKNLNSYKDEYFDVVDKVKEAIEDDSQVIIDRRYNEIKDIAIEELNKGKKEYEEKKAEVEKQLSDAKAQIEDTKVQLENAEAEIVNKEAELNTMIANGEAQLASGEAELANRTAEYEAGVKAFNDAKPAAEEGFKQAEAALVEAENKIAPLVQRKVEIEGKLSDTNITEEEKVVLQAELATIEPIITSSLEQINAGKSELESKKTEFYNQEKALTDAKAQLDGARATIESTRATLQAAKSEGATQLANAKAKVESGKVQLAEGEAEYEKNKTLADEELLKAGEKIKDAENQVNKIEKPSFYVLDRNSHYSYVDYENSASSIDKLSNVFPVFFFVVAALVCLTTMTRMVDEQRINIGTMKALGYSNGNIAKKFIVYALLASLIGSVIGMAIGFTFFPKVIYDAYNIMYIMPPITLFINIPLAIVTAIASIGLTTLATYSACRIELIETPSVLMRPKAPKEGKRILLERIPFIWNRFNFTGKVTIRNIFRYKKRFLMTVIGIAGSTALLLAGFGIKDSIKTVVSKQFGTINKYDISVNLEKDISSVQKADLETYMKDQSDIKDFLFVKGEMSKVEANDESKDLDIIVPSDVDRFDEFTHLQNRISKETVSLNDDGIAITEKVAKVLGVKVGDEVTITNSNDVTGTAKVSAIVENYIQHYIYMTPNYYEKVFDRKATPDEAYIILNNADNTVADSVSNGLVNREGVSGVVSNTGIRDNFNNTIESLDFVVLVMILAAGALSFIVLYNLTNVNISERIREIATIKVLGFYDKEVAAYIFRENVLLTVIGMFAGLLLGVVFHQFIMITVEMDYVMFGRSINTMSYVYAGLLTVGFSLLVNWAMYFKLKKVQMVESLKSVD</sequence>
<feature type="transmembrane region" description="Helical" evidence="7">
    <location>
        <begin position="1006"/>
        <end position="1027"/>
    </location>
</feature>
<dbReference type="Proteomes" id="UP000596929">
    <property type="component" value="Unassembled WGS sequence"/>
</dbReference>
<dbReference type="InterPro" id="IPR038766">
    <property type="entry name" value="Membrane_comp_ABC_pdt"/>
</dbReference>
<evidence type="ECO:0000256" key="3">
    <source>
        <dbReference type="ARBA" id="ARBA00022692"/>
    </source>
</evidence>
<gene>
    <name evidence="10" type="ORF">H8S20_09300</name>
</gene>
<evidence type="ECO:0000256" key="6">
    <source>
        <dbReference type="SAM" id="Coils"/>
    </source>
</evidence>
<evidence type="ECO:0000256" key="2">
    <source>
        <dbReference type="ARBA" id="ARBA00022475"/>
    </source>
</evidence>
<evidence type="ECO:0000313" key="10">
    <source>
        <dbReference type="EMBL" id="MBC5629087.1"/>
    </source>
</evidence>
<evidence type="ECO:0000313" key="11">
    <source>
        <dbReference type="Proteomes" id="UP000596929"/>
    </source>
</evidence>
<dbReference type="InterPro" id="IPR003838">
    <property type="entry name" value="ABC3_permease_C"/>
</dbReference>
<evidence type="ECO:0000259" key="8">
    <source>
        <dbReference type="Pfam" id="PF02687"/>
    </source>
</evidence>
<proteinExistence type="predicted"/>
<feature type="domain" description="MacB-like periplasmic core" evidence="9">
    <location>
        <begin position="24"/>
        <end position="236"/>
    </location>
</feature>
<keyword evidence="6" id="KW-0175">Coiled coil</keyword>
<feature type="transmembrane region" description="Helical" evidence="7">
    <location>
        <begin position="642"/>
        <end position="664"/>
    </location>
</feature>
<keyword evidence="3 7" id="KW-0812">Transmembrane</keyword>
<dbReference type="InterPro" id="IPR025857">
    <property type="entry name" value="MacB_PCD"/>
</dbReference>
<dbReference type="Pfam" id="PF02687">
    <property type="entry name" value="FtsX"/>
    <property type="match status" value="2"/>
</dbReference>
<feature type="coiled-coil region" evidence="6">
    <location>
        <begin position="265"/>
        <end position="324"/>
    </location>
</feature>
<comment type="caution">
    <text evidence="10">The sequence shown here is derived from an EMBL/GenBank/DDBJ whole genome shotgun (WGS) entry which is preliminary data.</text>
</comment>
<feature type="transmembrane region" description="Helical" evidence="7">
    <location>
        <begin position="720"/>
        <end position="740"/>
    </location>
</feature>
<feature type="transmembrane region" description="Helical" evidence="7">
    <location>
        <begin position="20"/>
        <end position="40"/>
    </location>
</feature>
<feature type="domain" description="ABC3 transporter permease C-terminal" evidence="8">
    <location>
        <begin position="956"/>
        <end position="1072"/>
    </location>
</feature>
<evidence type="ECO:0000256" key="5">
    <source>
        <dbReference type="ARBA" id="ARBA00023136"/>
    </source>
</evidence>
<dbReference type="PANTHER" id="PTHR30287:SF1">
    <property type="entry name" value="INNER MEMBRANE PROTEIN"/>
    <property type="match status" value="1"/>
</dbReference>
<name>A0ABR7DCG1_9CLOT</name>
<comment type="subcellular location">
    <subcellularLocation>
        <location evidence="1">Cell membrane</location>
        <topology evidence="1">Multi-pass membrane protein</topology>
    </subcellularLocation>
</comment>
<protein>
    <submittedName>
        <fullName evidence="10">ABC transporter permease</fullName>
    </submittedName>
</protein>
<feature type="transmembrane region" description="Helical" evidence="7">
    <location>
        <begin position="1047"/>
        <end position="1067"/>
    </location>
</feature>
<feature type="transmembrane region" description="Helical" evidence="7">
    <location>
        <begin position="599"/>
        <end position="622"/>
    </location>
</feature>
<feature type="transmembrane region" description="Helical" evidence="7">
    <location>
        <begin position="554"/>
        <end position="575"/>
    </location>
</feature>
<dbReference type="RefSeq" id="WP_186859940.1">
    <property type="nucleotide sequence ID" value="NZ_JACOOO010000016.1"/>
</dbReference>
<keyword evidence="2" id="KW-1003">Cell membrane</keyword>
<reference evidence="10 11" key="1">
    <citation type="submission" date="2020-08" db="EMBL/GenBank/DDBJ databases">
        <title>Genome public.</title>
        <authorList>
            <person name="Liu C."/>
            <person name="Sun Q."/>
        </authorList>
    </citation>
    <scope>NUCLEOTIDE SEQUENCE [LARGE SCALE GENOMIC DNA]</scope>
    <source>
        <strain evidence="10 11">NSJ-6</strain>
    </source>
</reference>
<keyword evidence="4 7" id="KW-1133">Transmembrane helix</keyword>
<accession>A0ABR7DCG1</accession>
<organism evidence="10 11">
    <name type="scientific">Clostridium hominis</name>
    <dbReference type="NCBI Taxonomy" id="2763036"/>
    <lineage>
        <taxon>Bacteria</taxon>
        <taxon>Bacillati</taxon>
        <taxon>Bacillota</taxon>
        <taxon>Clostridia</taxon>
        <taxon>Eubacteriales</taxon>
        <taxon>Clostridiaceae</taxon>
        <taxon>Clostridium</taxon>
    </lineage>
</organism>
<feature type="domain" description="ABC3 transporter permease C-terminal" evidence="8">
    <location>
        <begin position="553"/>
        <end position="661"/>
    </location>
</feature>
<feature type="coiled-coil region" evidence="6">
    <location>
        <begin position="441"/>
        <end position="518"/>
    </location>
</feature>
<evidence type="ECO:0000259" key="9">
    <source>
        <dbReference type="Pfam" id="PF12704"/>
    </source>
</evidence>
<dbReference type="EMBL" id="JACOOO010000016">
    <property type="protein sequence ID" value="MBC5629087.1"/>
    <property type="molecule type" value="Genomic_DNA"/>
</dbReference>
<keyword evidence="11" id="KW-1185">Reference proteome</keyword>
<evidence type="ECO:0000256" key="1">
    <source>
        <dbReference type="ARBA" id="ARBA00004651"/>
    </source>
</evidence>